<accession>A0A0J8GXM1</accession>
<evidence type="ECO:0000256" key="4">
    <source>
        <dbReference type="SAM" id="Coils"/>
    </source>
</evidence>
<dbReference type="SUPFAM" id="SSF140566">
    <property type="entry name" value="FlgN-like"/>
    <property type="match status" value="1"/>
</dbReference>
<evidence type="ECO:0000313" key="5">
    <source>
        <dbReference type="EMBL" id="KMT65493.1"/>
    </source>
</evidence>
<feature type="coiled-coil region" evidence="4">
    <location>
        <begin position="12"/>
        <end position="64"/>
    </location>
</feature>
<proteinExistence type="inferred from homology"/>
<evidence type="ECO:0000256" key="1">
    <source>
        <dbReference type="ARBA" id="ARBA00002397"/>
    </source>
</evidence>
<dbReference type="RefSeq" id="WP_048691803.1">
    <property type="nucleotide sequence ID" value="NZ_KQ130488.1"/>
</dbReference>
<gene>
    <name evidence="5" type="ORF">XM47_09080</name>
</gene>
<dbReference type="Pfam" id="PF05130">
    <property type="entry name" value="FlgN"/>
    <property type="match status" value="1"/>
</dbReference>
<keyword evidence="4" id="KW-0175">Coiled coil</keyword>
<sequence length="140" mass="15594">MNQANELLDQQAEQLTSLGDLLQAELDAYKQRNTDKILDTAEAKQALLIKIQALDQSIAQLENLDELKQSESFQASVDAINHQLKEIKVQSAINERVIRTSLNNVTRLKQSILSLKNADSMTYDKQGQAKTQTLGKGIKA</sequence>
<dbReference type="Gene3D" id="1.20.58.300">
    <property type="entry name" value="FlgN-like"/>
    <property type="match status" value="1"/>
</dbReference>
<evidence type="ECO:0000256" key="2">
    <source>
        <dbReference type="ARBA" id="ARBA00007703"/>
    </source>
</evidence>
<dbReference type="GO" id="GO:0044780">
    <property type="term" value="P:bacterial-type flagellum assembly"/>
    <property type="evidence" value="ECO:0007669"/>
    <property type="project" value="InterPro"/>
</dbReference>
<organism evidence="5 6">
    <name type="scientific">Catenovulum maritimum</name>
    <dbReference type="NCBI Taxonomy" id="1513271"/>
    <lineage>
        <taxon>Bacteria</taxon>
        <taxon>Pseudomonadati</taxon>
        <taxon>Pseudomonadota</taxon>
        <taxon>Gammaproteobacteria</taxon>
        <taxon>Alteromonadales</taxon>
        <taxon>Alteromonadaceae</taxon>
        <taxon>Catenovulum</taxon>
    </lineage>
</organism>
<evidence type="ECO:0000313" key="6">
    <source>
        <dbReference type="Proteomes" id="UP000037600"/>
    </source>
</evidence>
<dbReference type="OrthoDB" id="5900563at2"/>
<keyword evidence="3" id="KW-1005">Bacterial flagellum biogenesis</keyword>
<protein>
    <recommendedName>
        <fullName evidence="7">Flagellar biosynthesis protein FlgN</fullName>
    </recommendedName>
</protein>
<name>A0A0J8GXM1_9ALTE</name>
<evidence type="ECO:0008006" key="7">
    <source>
        <dbReference type="Google" id="ProtNLM"/>
    </source>
</evidence>
<comment type="similarity">
    <text evidence="2">Belongs to the FlgN family.</text>
</comment>
<dbReference type="Proteomes" id="UP000037600">
    <property type="component" value="Unassembled WGS sequence"/>
</dbReference>
<evidence type="ECO:0000256" key="3">
    <source>
        <dbReference type="ARBA" id="ARBA00022795"/>
    </source>
</evidence>
<dbReference type="EMBL" id="LAZL01000011">
    <property type="protein sequence ID" value="KMT65493.1"/>
    <property type="molecule type" value="Genomic_DNA"/>
</dbReference>
<keyword evidence="6" id="KW-1185">Reference proteome</keyword>
<comment type="function">
    <text evidence="1">Required for the efficient initiation of filament assembly.</text>
</comment>
<dbReference type="InterPro" id="IPR007809">
    <property type="entry name" value="FlgN-like"/>
</dbReference>
<dbReference type="STRING" id="1513271.XM47_09080"/>
<reference evidence="5 6" key="1">
    <citation type="submission" date="2015-04" db="EMBL/GenBank/DDBJ databases">
        <title>Draft Genome Sequence of the Novel Agar-Digesting Marine Bacterium Q1.</title>
        <authorList>
            <person name="Li Y."/>
            <person name="Li D."/>
            <person name="Chen G."/>
            <person name="Du Z."/>
        </authorList>
    </citation>
    <scope>NUCLEOTIDE SEQUENCE [LARGE SCALE GENOMIC DNA]</scope>
    <source>
        <strain evidence="5 6">Q1</strain>
    </source>
</reference>
<comment type="caution">
    <text evidence="5">The sequence shown here is derived from an EMBL/GenBank/DDBJ whole genome shotgun (WGS) entry which is preliminary data.</text>
</comment>
<dbReference type="InterPro" id="IPR036679">
    <property type="entry name" value="FlgN-like_sf"/>
</dbReference>
<dbReference type="AlphaFoldDB" id="A0A0J8GXM1"/>